<dbReference type="Pfam" id="PF00102">
    <property type="entry name" value="Y_phosphatase"/>
    <property type="match status" value="2"/>
</dbReference>
<evidence type="ECO:0000256" key="8">
    <source>
        <dbReference type="ARBA" id="ARBA00051722"/>
    </source>
</evidence>
<keyword evidence="7 9" id="KW-0472">Membrane</keyword>
<evidence type="ECO:0000256" key="6">
    <source>
        <dbReference type="ARBA" id="ARBA00022912"/>
    </source>
</evidence>
<comment type="catalytic activity">
    <reaction evidence="8">
        <text>O-phospho-L-tyrosyl-[protein] + H2O = L-tyrosyl-[protein] + phosphate</text>
        <dbReference type="Rhea" id="RHEA:10684"/>
        <dbReference type="Rhea" id="RHEA-COMP:10136"/>
        <dbReference type="Rhea" id="RHEA-COMP:20101"/>
        <dbReference type="ChEBI" id="CHEBI:15377"/>
        <dbReference type="ChEBI" id="CHEBI:43474"/>
        <dbReference type="ChEBI" id="CHEBI:46858"/>
        <dbReference type="ChEBI" id="CHEBI:61978"/>
        <dbReference type="EC" id="3.1.3.48"/>
    </reaction>
</comment>
<evidence type="ECO:0000256" key="4">
    <source>
        <dbReference type="ARBA" id="ARBA00022729"/>
    </source>
</evidence>
<keyword evidence="9" id="KW-1133">Transmembrane helix</keyword>
<evidence type="ECO:0000259" key="10">
    <source>
        <dbReference type="PROSITE" id="PS50055"/>
    </source>
</evidence>
<evidence type="ECO:0000256" key="9">
    <source>
        <dbReference type="SAM" id="Phobius"/>
    </source>
</evidence>
<dbReference type="SUPFAM" id="SSF52799">
    <property type="entry name" value="(Phosphotyrosine protein) phosphatases II"/>
    <property type="match status" value="2"/>
</dbReference>
<evidence type="ECO:0000256" key="7">
    <source>
        <dbReference type="ARBA" id="ARBA00023136"/>
    </source>
</evidence>
<dbReference type="InterPro" id="IPR003595">
    <property type="entry name" value="Tyr_Pase_cat"/>
</dbReference>
<dbReference type="KEGG" id="pbar:105429068"/>
<name>A0A6I9WCX2_9HYME</name>
<evidence type="ECO:0000256" key="2">
    <source>
        <dbReference type="ARBA" id="ARBA00009580"/>
    </source>
</evidence>
<dbReference type="CDD" id="cd00047">
    <property type="entry name" value="PTPc"/>
    <property type="match status" value="2"/>
</dbReference>
<dbReference type="Pfam" id="PF00041">
    <property type="entry name" value="fn3"/>
    <property type="match status" value="1"/>
</dbReference>
<protein>
    <recommendedName>
        <fullName evidence="3">protein-tyrosine-phosphatase</fullName>
        <ecNumber evidence="3">3.1.3.48</ecNumber>
    </recommendedName>
</protein>
<comment type="similarity">
    <text evidence="2">Belongs to the protein-tyrosine phosphatase family.</text>
</comment>
<feature type="domain" description="Tyrosine-protein phosphatase" evidence="10">
    <location>
        <begin position="689"/>
        <end position="942"/>
    </location>
</feature>
<evidence type="ECO:0000313" key="14">
    <source>
        <dbReference type="RefSeq" id="XP_011640089.2"/>
    </source>
</evidence>
<dbReference type="PROSITE" id="PS00383">
    <property type="entry name" value="TYR_PHOSPHATASE_1"/>
    <property type="match status" value="1"/>
</dbReference>
<feature type="domain" description="Fibronectin type-III" evidence="12">
    <location>
        <begin position="1"/>
        <end position="85"/>
    </location>
</feature>
<dbReference type="GO" id="GO:0008045">
    <property type="term" value="P:motor neuron axon guidance"/>
    <property type="evidence" value="ECO:0007669"/>
    <property type="project" value="TreeGrafter"/>
</dbReference>
<evidence type="ECO:0000259" key="11">
    <source>
        <dbReference type="PROSITE" id="PS50056"/>
    </source>
</evidence>
<dbReference type="Proteomes" id="UP000504615">
    <property type="component" value="Unplaced"/>
</dbReference>
<evidence type="ECO:0000313" key="13">
    <source>
        <dbReference type="Proteomes" id="UP000504615"/>
    </source>
</evidence>
<evidence type="ECO:0000256" key="5">
    <source>
        <dbReference type="ARBA" id="ARBA00022801"/>
    </source>
</evidence>
<dbReference type="PROSITE" id="PS50853">
    <property type="entry name" value="FN3"/>
    <property type="match status" value="2"/>
</dbReference>
<feature type="transmembrane region" description="Helical" evidence="9">
    <location>
        <begin position="558"/>
        <end position="582"/>
    </location>
</feature>
<dbReference type="PANTHER" id="PTHR19134">
    <property type="entry name" value="RECEPTOR-TYPE TYROSINE-PROTEIN PHOSPHATASE"/>
    <property type="match status" value="1"/>
</dbReference>
<dbReference type="InterPro" id="IPR050348">
    <property type="entry name" value="Protein-Tyr_Phosphatase"/>
</dbReference>
<keyword evidence="13" id="KW-1185">Reference proteome</keyword>
<feature type="domain" description="Fibronectin type-III" evidence="12">
    <location>
        <begin position="316"/>
        <end position="422"/>
    </location>
</feature>
<evidence type="ECO:0000259" key="12">
    <source>
        <dbReference type="PROSITE" id="PS50853"/>
    </source>
</evidence>
<dbReference type="PRINTS" id="PR00700">
    <property type="entry name" value="PRTYPHPHTASE"/>
</dbReference>
<dbReference type="FunFam" id="3.90.190.10:FF:000102">
    <property type="entry name" value="Receptor-type tyrosine-protein phosphatase"/>
    <property type="match status" value="1"/>
</dbReference>
<keyword evidence="9" id="KW-0812">Transmembrane</keyword>
<keyword evidence="5" id="KW-0378">Hydrolase</keyword>
<dbReference type="OrthoDB" id="6417559at2759"/>
<dbReference type="PANTHER" id="PTHR19134:SF562">
    <property type="entry name" value="PROTEIN-TYROSINE-PHOSPHATASE"/>
    <property type="match status" value="1"/>
</dbReference>
<dbReference type="AlphaFoldDB" id="A0A6I9WCX2"/>
<dbReference type="InterPro" id="IPR000387">
    <property type="entry name" value="Tyr_Pase_dom"/>
</dbReference>
<feature type="domain" description="Tyrosine specific protein phosphatases" evidence="11">
    <location>
        <begin position="860"/>
        <end position="933"/>
    </location>
</feature>
<dbReference type="InterPro" id="IPR000242">
    <property type="entry name" value="PTP_cat"/>
</dbReference>
<dbReference type="GO" id="GO:0004725">
    <property type="term" value="F:protein tyrosine phosphatase activity"/>
    <property type="evidence" value="ECO:0007669"/>
    <property type="project" value="UniProtKB-EC"/>
</dbReference>
<keyword evidence="6" id="KW-0904">Protein phosphatase</keyword>
<dbReference type="InterPro" id="IPR013783">
    <property type="entry name" value="Ig-like_fold"/>
</dbReference>
<feature type="domain" description="Tyrosine-protein phosphatase" evidence="10">
    <location>
        <begin position="994"/>
        <end position="1256"/>
    </location>
</feature>
<comment type="subcellular location">
    <subcellularLocation>
        <location evidence="1">Membrane</location>
        <topology evidence="1">Single-pass membrane protein</topology>
    </subcellularLocation>
</comment>
<dbReference type="CDD" id="cd00063">
    <property type="entry name" value="FN3"/>
    <property type="match status" value="2"/>
</dbReference>
<dbReference type="InterPro" id="IPR003961">
    <property type="entry name" value="FN3_dom"/>
</dbReference>
<gene>
    <name evidence="14" type="primary">LOC105429068</name>
</gene>
<dbReference type="Gene3D" id="2.60.40.10">
    <property type="entry name" value="Immunoglobulins"/>
    <property type="match status" value="2"/>
</dbReference>
<accession>A0A6I9WCX2</accession>
<dbReference type="InterPro" id="IPR016130">
    <property type="entry name" value="Tyr_Pase_AS"/>
</dbReference>
<dbReference type="PROSITE" id="PS50056">
    <property type="entry name" value="TYR_PHOSPHATASE_2"/>
    <property type="match status" value="2"/>
</dbReference>
<keyword evidence="4" id="KW-0732">Signal</keyword>
<dbReference type="SUPFAM" id="SSF49265">
    <property type="entry name" value="Fibronectin type III"/>
    <property type="match status" value="2"/>
</dbReference>
<dbReference type="GO" id="GO:0016020">
    <property type="term" value="C:membrane"/>
    <property type="evidence" value="ECO:0007669"/>
    <property type="project" value="UniProtKB-SubCell"/>
</dbReference>
<dbReference type="InterPro" id="IPR029021">
    <property type="entry name" value="Prot-tyrosine_phosphatase-like"/>
</dbReference>
<dbReference type="SMART" id="SM00194">
    <property type="entry name" value="PTPc"/>
    <property type="match status" value="2"/>
</dbReference>
<feature type="transmembrane region" description="Helical" evidence="9">
    <location>
        <begin position="932"/>
        <end position="950"/>
    </location>
</feature>
<evidence type="ECO:0000256" key="3">
    <source>
        <dbReference type="ARBA" id="ARBA00013064"/>
    </source>
</evidence>
<proteinExistence type="inferred from homology"/>
<sequence>MLTWRPPSQSNITQYEVILKVIESYGCRDLNLTTSNNRIINISTTDTMITISDLHPYTSYSAQIIAHNSQNSHMIAETTFATAESKIPSEIINNLRAENGILSWEAPKDCTTISGPMKTKIIVYGISNSVKNESLSVRKKLDKRNFLNLNTVEFAPWKKTLAGAERYLIKVYVARDVKNDNTNKIIGNIINKTAFVELECEIPPRAPPKVNNLEVVEIDTREKPVIHLRWQRPLPPLNGKLRDYGIQLCDTDEHCTNMKNHTNKSCDLWEDYICENVQKPTRFLIIQVFAYNMNVTEPGPSAFVTEEMLVNIEPEAPSNCTFTMNNNSIVDLKWLHPWKTGDHLRSFRIQLVEISSDLKKRLVQGPTNKNWTYEYPVTQYMYNYSKRLYLYPSTKYLIYVQTVTIANRTRSSNSMEIYTPSTICFDGDLNVRVQKSNSISLNIPSVVNDTQGSMMFVIIKGSNPCDQHLNLSKSLQVRAGLKMDEVAWLAAEVPINELAGKLFIVGDNKIYGNAKNCPLKPNESYEIIVMIIEANLSNKPIILAKLIRTSKALYHEVWFVRCLVLVCTLVIYLIIASISFYLCQRKCRRSTEELMQYETACQNIQKSEEEYESIYMENEYESMYMESIISYSEQDQSEISDRQSLSDEIISEELSFAMKDNEEEEEMTSLVKVKDFEDYVKQAIQSRLLDKQYKILSRGQIQKSDFGKLPENKLKNRYKSLTAYDKTRVVLEKLPDKAYSDYINANYITGYKTNKCYIATQSPKLNTVLDFWRMIWQENVLIICMLTNIVESGKTKCIQYWPDIKKKKKYGDIIVLNAEHNVFADYCFRTFYVTYGEETRKIEHLHYTAWPDYSMPLYTHSIVTYLKKLLAISSGKGPIAVHCSAGIGRTGIIILCDICLRRAAAEKMIDVFAETVSITSERANMINNTQQYILAHLILIECLFSISTSLPCNKTLPMQIKELKKQLPIQQQRLQNIWQDKVLQQVTPLPSLSERNRAKNRFPELISNMNNRIYLTRYSELDEDSDYLSAVYVDGVRFQNQYLATQLPMPSTIIDFWRMIAELKVELIVMLQPPDLQDITCCSITLASSEFKPTPYLTIRARETVKMEYYTSQKLLLIDNSEVSRNSEVDSFTVFNFMFNVTTSSQEQSREQSVTILNLTEWKPGKNQPPPPVTVMVKFWHVVGRIAKGDGPIVTLCHDGVTGCGLYLAMSFLLERMAIKRECDVCMAVRVVKRARSDFVHSLEQLEYLYNAALIFVNFESYANFS</sequence>
<dbReference type="EC" id="3.1.3.48" evidence="3"/>
<dbReference type="RefSeq" id="XP_011640089.2">
    <property type="nucleotide sequence ID" value="XM_011641787.2"/>
</dbReference>
<dbReference type="Gene3D" id="3.90.190.10">
    <property type="entry name" value="Protein tyrosine phosphatase superfamily"/>
    <property type="match status" value="2"/>
</dbReference>
<dbReference type="GeneID" id="105429068"/>
<feature type="domain" description="Tyrosine specific protein phosphatases" evidence="11">
    <location>
        <begin position="1177"/>
        <end position="1247"/>
    </location>
</feature>
<reference evidence="14" key="1">
    <citation type="submission" date="2025-08" db="UniProtKB">
        <authorList>
            <consortium name="RefSeq"/>
        </authorList>
    </citation>
    <scope>IDENTIFICATION</scope>
</reference>
<organism evidence="13 14">
    <name type="scientific">Pogonomyrmex barbatus</name>
    <name type="common">red harvester ant</name>
    <dbReference type="NCBI Taxonomy" id="144034"/>
    <lineage>
        <taxon>Eukaryota</taxon>
        <taxon>Metazoa</taxon>
        <taxon>Ecdysozoa</taxon>
        <taxon>Arthropoda</taxon>
        <taxon>Hexapoda</taxon>
        <taxon>Insecta</taxon>
        <taxon>Pterygota</taxon>
        <taxon>Neoptera</taxon>
        <taxon>Endopterygota</taxon>
        <taxon>Hymenoptera</taxon>
        <taxon>Apocrita</taxon>
        <taxon>Aculeata</taxon>
        <taxon>Formicoidea</taxon>
        <taxon>Formicidae</taxon>
        <taxon>Myrmicinae</taxon>
        <taxon>Pogonomyrmex</taxon>
    </lineage>
</organism>
<dbReference type="PROSITE" id="PS50055">
    <property type="entry name" value="TYR_PHOSPHATASE_PTP"/>
    <property type="match status" value="2"/>
</dbReference>
<dbReference type="InterPro" id="IPR036116">
    <property type="entry name" value="FN3_sf"/>
</dbReference>
<dbReference type="SMART" id="SM00404">
    <property type="entry name" value="PTPc_motif"/>
    <property type="match status" value="2"/>
</dbReference>
<evidence type="ECO:0000256" key="1">
    <source>
        <dbReference type="ARBA" id="ARBA00004167"/>
    </source>
</evidence>